<accession>A0A7C9UYY2</accession>
<gene>
    <name evidence="1" type="ORF">G4223_08615</name>
</gene>
<protein>
    <submittedName>
        <fullName evidence="1">Nucleoside-diphosphate sugar epimerase</fullName>
    </submittedName>
</protein>
<name>A0A7C9UYY2_9PROT</name>
<sequence length="354" mass="37616">MSDEASRRKPAGRGCKHGGFGRKDARLAEVADKHDEAAPEVWVLADDRAGNVGQCLGVAEALGRSFVVKSIRYTRLARLPNVLRGASLMGVTAESRASLAAPWPRLVIAAGRRTAPVARWIKRRCGARLVQIMDPGFGGRGDFDLIAVPAHDGKGLTGGKVLTVTGAPHRVNSAKLTAAAEEWRARFAHLPRPWVGLIVGGTTKDRVFDAGMARQLGERVAVLAAGGSVLVTTSRRTDEAAEAALLATLPEPRFVHSWRAGGDNPYFGLLGLCDALVVTGDSVSMACEACASPAPVYLFAPPGFVVPKHARLHAQLYQRGLARPLEDGIHLKAWTHPPLNAAADIVAAIRERGL</sequence>
<dbReference type="PANTHER" id="PTHR33986:SF15">
    <property type="entry name" value="MITOCHONDRIAL FISSION PROTEIN ELM1"/>
    <property type="match status" value="1"/>
</dbReference>
<reference evidence="1 2" key="1">
    <citation type="submission" date="2020-02" db="EMBL/GenBank/DDBJ databases">
        <authorList>
            <person name="Dziuba M."/>
            <person name="Kuznetsov B."/>
            <person name="Mardanov A."/>
            <person name="Ravin N."/>
            <person name="Grouzdev D."/>
        </authorList>
    </citation>
    <scope>NUCLEOTIDE SEQUENCE [LARGE SCALE GENOMIC DNA]</scope>
    <source>
        <strain evidence="1 2">SpK</strain>
    </source>
</reference>
<dbReference type="Pfam" id="PF06258">
    <property type="entry name" value="Mito_fiss_Elm1"/>
    <property type="match status" value="1"/>
</dbReference>
<organism evidence="1 2">
    <name type="scientific">Magnetospirillum aberrantis SpK</name>
    <dbReference type="NCBI Taxonomy" id="908842"/>
    <lineage>
        <taxon>Bacteria</taxon>
        <taxon>Pseudomonadati</taxon>
        <taxon>Pseudomonadota</taxon>
        <taxon>Alphaproteobacteria</taxon>
        <taxon>Rhodospirillales</taxon>
        <taxon>Rhodospirillaceae</taxon>
        <taxon>Magnetospirillum</taxon>
    </lineage>
</organism>
<evidence type="ECO:0000313" key="1">
    <source>
        <dbReference type="EMBL" id="NFV80171.1"/>
    </source>
</evidence>
<proteinExistence type="predicted"/>
<keyword evidence="2" id="KW-1185">Reference proteome</keyword>
<dbReference type="InterPro" id="IPR009367">
    <property type="entry name" value="Elm1-like"/>
</dbReference>
<dbReference type="PANTHER" id="PTHR33986">
    <property type="entry name" value="OS02G0535700 PROTEIN"/>
    <property type="match status" value="1"/>
</dbReference>
<dbReference type="EMBL" id="JAAIYP010000035">
    <property type="protein sequence ID" value="NFV80171.1"/>
    <property type="molecule type" value="Genomic_DNA"/>
</dbReference>
<dbReference type="Proteomes" id="UP000480684">
    <property type="component" value="Unassembled WGS sequence"/>
</dbReference>
<dbReference type="AlphaFoldDB" id="A0A7C9UYY2"/>
<comment type="caution">
    <text evidence="1">The sequence shown here is derived from an EMBL/GenBank/DDBJ whole genome shotgun (WGS) entry which is preliminary data.</text>
</comment>
<evidence type="ECO:0000313" key="2">
    <source>
        <dbReference type="Proteomes" id="UP000480684"/>
    </source>
</evidence>